<evidence type="ECO:0000313" key="2">
    <source>
        <dbReference type="EMBL" id="KAJ7079231.1"/>
    </source>
</evidence>
<gene>
    <name evidence="2" type="ORF">B0H15DRAFT_804501</name>
</gene>
<reference evidence="2" key="1">
    <citation type="submission" date="2023-03" db="EMBL/GenBank/DDBJ databases">
        <title>Massive genome expansion in bonnet fungi (Mycena s.s.) driven by repeated elements and novel gene families across ecological guilds.</title>
        <authorList>
            <consortium name="Lawrence Berkeley National Laboratory"/>
            <person name="Harder C.B."/>
            <person name="Miyauchi S."/>
            <person name="Viragh M."/>
            <person name="Kuo A."/>
            <person name="Thoen E."/>
            <person name="Andreopoulos B."/>
            <person name="Lu D."/>
            <person name="Skrede I."/>
            <person name="Drula E."/>
            <person name="Henrissat B."/>
            <person name="Morin E."/>
            <person name="Kohler A."/>
            <person name="Barry K."/>
            <person name="LaButti K."/>
            <person name="Morin E."/>
            <person name="Salamov A."/>
            <person name="Lipzen A."/>
            <person name="Mereny Z."/>
            <person name="Hegedus B."/>
            <person name="Baldrian P."/>
            <person name="Stursova M."/>
            <person name="Weitz H."/>
            <person name="Taylor A."/>
            <person name="Grigoriev I.V."/>
            <person name="Nagy L.G."/>
            <person name="Martin F."/>
            <person name="Kauserud H."/>
        </authorList>
    </citation>
    <scope>NUCLEOTIDE SEQUENCE</scope>
    <source>
        <strain evidence="2">CBHHK173m</strain>
    </source>
</reference>
<evidence type="ECO:0000256" key="1">
    <source>
        <dbReference type="SAM" id="MobiDB-lite"/>
    </source>
</evidence>
<sequence>MSKTSNPSYHTARGSRSSTASQQAHHSHSSTASQQTYAYHNLHFCPRCDVCPTCGSTPPTNHANTSVPAPAAPAPANASDLRLAKLPDVERRQTMAPQKYECKDCPVNGGTHKPPRSQRVAHAAEIAKAREQLAQQAAVDAQIDVDTLGNLFTALVVTDDGPGIRGQQESPLFSSSGALQVSVPDGFQPISEADALASVQSVANAASATSIPTTPPTPIRPAIPTRKEHRRSALHDILSRIRTAHSILDDIYGAVAETTDYTATRLGLEAAAATVIAAGKLLRSLEAAKRDKELATLWDEVFAEAVTLDKLVDCVGAVVPKIDDQSNEAEREYNTAHHFENPIAGHDTMAQLPSIPSTSLWTRSP</sequence>
<protein>
    <submittedName>
        <fullName evidence="2">Uncharacterized protein</fullName>
    </submittedName>
</protein>
<feature type="compositionally biased region" description="Low complexity" evidence="1">
    <location>
        <begin position="17"/>
        <end position="33"/>
    </location>
</feature>
<evidence type="ECO:0000313" key="3">
    <source>
        <dbReference type="Proteomes" id="UP001222325"/>
    </source>
</evidence>
<name>A0AAD6TV03_9AGAR</name>
<accession>A0AAD6TV03</accession>
<proteinExistence type="predicted"/>
<dbReference type="Proteomes" id="UP001222325">
    <property type="component" value="Unassembled WGS sequence"/>
</dbReference>
<dbReference type="EMBL" id="JARJCN010000061">
    <property type="protein sequence ID" value="KAJ7079231.1"/>
    <property type="molecule type" value="Genomic_DNA"/>
</dbReference>
<comment type="caution">
    <text evidence="2">The sequence shown here is derived from an EMBL/GenBank/DDBJ whole genome shotgun (WGS) entry which is preliminary data.</text>
</comment>
<organism evidence="2 3">
    <name type="scientific">Mycena belliarum</name>
    <dbReference type="NCBI Taxonomy" id="1033014"/>
    <lineage>
        <taxon>Eukaryota</taxon>
        <taxon>Fungi</taxon>
        <taxon>Dikarya</taxon>
        <taxon>Basidiomycota</taxon>
        <taxon>Agaricomycotina</taxon>
        <taxon>Agaricomycetes</taxon>
        <taxon>Agaricomycetidae</taxon>
        <taxon>Agaricales</taxon>
        <taxon>Marasmiineae</taxon>
        <taxon>Mycenaceae</taxon>
        <taxon>Mycena</taxon>
    </lineage>
</organism>
<dbReference type="AlphaFoldDB" id="A0AAD6TV03"/>
<keyword evidence="3" id="KW-1185">Reference proteome</keyword>
<feature type="region of interest" description="Disordered" evidence="1">
    <location>
        <begin position="1"/>
        <end position="33"/>
    </location>
</feature>